<dbReference type="Pfam" id="PF00005">
    <property type="entry name" value="ABC_tran"/>
    <property type="match status" value="1"/>
</dbReference>
<dbReference type="InterPro" id="IPR003439">
    <property type="entry name" value="ABC_transporter-like_ATP-bd"/>
</dbReference>
<keyword evidence="2" id="KW-0547">Nucleotide-binding</keyword>
<dbReference type="InterPro" id="IPR003593">
    <property type="entry name" value="AAA+_ATPase"/>
</dbReference>
<comment type="caution">
    <text evidence="5">The sequence shown here is derived from an EMBL/GenBank/DDBJ whole genome shotgun (WGS) entry which is preliminary data.</text>
</comment>
<gene>
    <name evidence="5" type="ORF">IAD02_01335</name>
</gene>
<dbReference type="SMART" id="SM00382">
    <property type="entry name" value="AAA"/>
    <property type="match status" value="1"/>
</dbReference>
<evidence type="ECO:0000313" key="6">
    <source>
        <dbReference type="Proteomes" id="UP000886742"/>
    </source>
</evidence>
<evidence type="ECO:0000256" key="1">
    <source>
        <dbReference type="ARBA" id="ARBA00022737"/>
    </source>
</evidence>
<keyword evidence="3 5" id="KW-0067">ATP-binding</keyword>
<evidence type="ECO:0000256" key="2">
    <source>
        <dbReference type="ARBA" id="ARBA00022741"/>
    </source>
</evidence>
<keyword evidence="1" id="KW-0677">Repeat</keyword>
<feature type="domain" description="ABC transporter" evidence="4">
    <location>
        <begin position="111"/>
        <end position="318"/>
    </location>
</feature>
<dbReference type="PROSITE" id="PS50893">
    <property type="entry name" value="ABC_TRANSPORTER_2"/>
    <property type="match status" value="1"/>
</dbReference>
<dbReference type="AlphaFoldDB" id="A0A9D1JWK5"/>
<dbReference type="Proteomes" id="UP000886742">
    <property type="component" value="Unassembled WGS sequence"/>
</dbReference>
<dbReference type="EMBL" id="DVJI01000006">
    <property type="protein sequence ID" value="HIS70615.1"/>
    <property type="molecule type" value="Genomic_DNA"/>
</dbReference>
<dbReference type="InterPro" id="IPR027417">
    <property type="entry name" value="P-loop_NTPase"/>
</dbReference>
<reference evidence="5" key="1">
    <citation type="submission" date="2020-10" db="EMBL/GenBank/DDBJ databases">
        <authorList>
            <person name="Gilroy R."/>
        </authorList>
    </citation>
    <scope>NUCLEOTIDE SEQUENCE</scope>
    <source>
        <strain evidence="5">ChiGjej3B3-5194</strain>
    </source>
</reference>
<dbReference type="InterPro" id="IPR050611">
    <property type="entry name" value="ABCF"/>
</dbReference>
<reference evidence="5" key="2">
    <citation type="journal article" date="2021" name="PeerJ">
        <title>Extensive microbial diversity within the chicken gut microbiome revealed by metagenomics and culture.</title>
        <authorList>
            <person name="Gilroy R."/>
            <person name="Ravi A."/>
            <person name="Getino M."/>
            <person name="Pursley I."/>
            <person name="Horton D.L."/>
            <person name="Alikhan N.F."/>
            <person name="Baker D."/>
            <person name="Gharbi K."/>
            <person name="Hall N."/>
            <person name="Watson M."/>
            <person name="Adriaenssens E.M."/>
            <person name="Foster-Nyarko E."/>
            <person name="Jarju S."/>
            <person name="Secka A."/>
            <person name="Antonio M."/>
            <person name="Oren A."/>
            <person name="Chaudhuri R.R."/>
            <person name="La Ragione R."/>
            <person name="Hildebrand F."/>
            <person name="Pallen M.J."/>
        </authorList>
    </citation>
    <scope>NUCLEOTIDE SEQUENCE</scope>
    <source>
        <strain evidence="5">ChiGjej3B3-5194</strain>
    </source>
</reference>
<evidence type="ECO:0000256" key="3">
    <source>
        <dbReference type="ARBA" id="ARBA00022840"/>
    </source>
</evidence>
<evidence type="ECO:0000259" key="4">
    <source>
        <dbReference type="PROSITE" id="PS50893"/>
    </source>
</evidence>
<dbReference type="Gene3D" id="3.40.50.300">
    <property type="entry name" value="P-loop containing nucleotide triphosphate hydrolases"/>
    <property type="match status" value="1"/>
</dbReference>
<dbReference type="PANTHER" id="PTHR19211:SF14">
    <property type="entry name" value="ATP-BINDING CASSETTE SUB-FAMILY F MEMBER 1"/>
    <property type="match status" value="1"/>
</dbReference>
<protein>
    <submittedName>
        <fullName evidence="5">ABC-F family ATP-binding cassette domain-containing protein</fullName>
    </submittedName>
</protein>
<evidence type="ECO:0000313" key="5">
    <source>
        <dbReference type="EMBL" id="HIS70615.1"/>
    </source>
</evidence>
<dbReference type="GO" id="GO:0005524">
    <property type="term" value="F:ATP binding"/>
    <property type="evidence" value="ECO:0007669"/>
    <property type="project" value="UniProtKB-KW"/>
</dbReference>
<dbReference type="InterPro" id="IPR017871">
    <property type="entry name" value="ABC_transporter-like_CS"/>
</dbReference>
<proteinExistence type="predicted"/>
<sequence>KIVNKILFVDKVTHKITVFDGNYDDYKTKAAQIRARRAAKIADEERRIKHLSDFVARANAASPTNHSIKKAGHTRAAQLQKILAHRTQRDVEYKRVKMDLTPLRDGARFPIMVDNLWFRYPGKKLLYRNLSFHITGGERFLIVGENGAGKSTLLKLIMGFLTPERGTIDINPKTDIAYYAQEQEQLDLNKTVMENVETPEYTDLQLRAALANFLFFDMDVFKRVGTLSPGERARVALCKLLLKRANMLILDEPTNHLDPETQMIIGDNFRDFPGTIIVVSHNPEFVEQIGITRMLVLPAGRIEDYDHEKLEYYYSVNSEK</sequence>
<dbReference type="PROSITE" id="PS00211">
    <property type="entry name" value="ABC_TRANSPORTER_1"/>
    <property type="match status" value="1"/>
</dbReference>
<dbReference type="Pfam" id="PF12848">
    <property type="entry name" value="ABC_tran_Xtn"/>
    <property type="match status" value="1"/>
</dbReference>
<name>A0A9D1JWK5_9PROT</name>
<dbReference type="InterPro" id="IPR032781">
    <property type="entry name" value="ABC_tran_Xtn"/>
</dbReference>
<accession>A0A9D1JWK5</accession>
<dbReference type="PANTHER" id="PTHR19211">
    <property type="entry name" value="ATP-BINDING TRANSPORT PROTEIN-RELATED"/>
    <property type="match status" value="1"/>
</dbReference>
<feature type="non-terminal residue" evidence="5">
    <location>
        <position position="1"/>
    </location>
</feature>
<dbReference type="GO" id="GO:0016887">
    <property type="term" value="F:ATP hydrolysis activity"/>
    <property type="evidence" value="ECO:0007669"/>
    <property type="project" value="InterPro"/>
</dbReference>
<organism evidence="5 6">
    <name type="scientific">Candidatus Enterousia intestinigallinarum</name>
    <dbReference type="NCBI Taxonomy" id="2840790"/>
    <lineage>
        <taxon>Bacteria</taxon>
        <taxon>Pseudomonadati</taxon>
        <taxon>Pseudomonadota</taxon>
        <taxon>Alphaproteobacteria</taxon>
        <taxon>Candidatus Enterousia</taxon>
    </lineage>
</organism>
<dbReference type="CDD" id="cd03221">
    <property type="entry name" value="ABCF_EF-3"/>
    <property type="match status" value="1"/>
</dbReference>
<dbReference type="SUPFAM" id="SSF52540">
    <property type="entry name" value="P-loop containing nucleoside triphosphate hydrolases"/>
    <property type="match status" value="1"/>
</dbReference>